<dbReference type="GO" id="GO:0008356">
    <property type="term" value="P:asymmetric cell division"/>
    <property type="evidence" value="ECO:0007669"/>
    <property type="project" value="InterPro"/>
</dbReference>
<dbReference type="InterPro" id="IPR039921">
    <property type="entry name" value="Inscuteable"/>
</dbReference>
<dbReference type="InterPro" id="IPR016024">
    <property type="entry name" value="ARM-type_fold"/>
</dbReference>
<dbReference type="SUPFAM" id="SSF48371">
    <property type="entry name" value="ARM repeat"/>
    <property type="match status" value="1"/>
</dbReference>
<proteinExistence type="predicted"/>
<evidence type="ECO:0000313" key="1">
    <source>
        <dbReference type="Proteomes" id="UP000038040"/>
    </source>
</evidence>
<organism evidence="1 2">
    <name type="scientific">Dracunculus medinensis</name>
    <name type="common">Guinea worm</name>
    <dbReference type="NCBI Taxonomy" id="318479"/>
    <lineage>
        <taxon>Eukaryota</taxon>
        <taxon>Metazoa</taxon>
        <taxon>Ecdysozoa</taxon>
        <taxon>Nematoda</taxon>
        <taxon>Chromadorea</taxon>
        <taxon>Rhabditida</taxon>
        <taxon>Spirurina</taxon>
        <taxon>Dracunculoidea</taxon>
        <taxon>Dracunculidae</taxon>
        <taxon>Dracunculus</taxon>
    </lineage>
</organism>
<reference evidence="2" key="1">
    <citation type="submission" date="2017-02" db="UniProtKB">
        <authorList>
            <consortium name="WormBaseParasite"/>
        </authorList>
    </citation>
    <scope>IDENTIFICATION</scope>
</reference>
<name>A0A0N4U2X6_DRAME</name>
<sequence>LRLASAIYALMNSPSDSNTPAELLMKTKLFLQTMEISSLSHFLPNQDIQTLRRIISDLRYQQSYNGKCMIVSSFFIIMLKKIIEEVLVLFAKIISLYLLNSTNCDRLLVIALEQLIHLMLFGDEICLAILSLCDISSTPNETLRLLLRALSILCGLYKASLRLIFLGGLETIINIMFTAPIPCAVEAAGVFAQLTNPNHNFITFNSSLFITVETICYCHSNCFQLIKFKNYNRNLEIIDESLTSESLLLSMVALANITSQKKPVVDSLYRHNGIKRIVNALQRPDCKTVFVLEQVIIFSLAYAIIAQNAIPLLLSALTETDAVYSHYCQQIQHKAAICINALASKGIGLKALYEKNGYMVISKLLRMECIQRTSVAVICSNIKVMMEKKYQLESAV</sequence>
<accession>A0A0N4U2X6</accession>
<dbReference type="GO" id="GO:0045179">
    <property type="term" value="C:apical cortex"/>
    <property type="evidence" value="ECO:0007669"/>
    <property type="project" value="TreeGrafter"/>
</dbReference>
<evidence type="ECO:0000313" key="2">
    <source>
        <dbReference type="WBParaSite" id="DME_0000105701-mRNA-1"/>
    </source>
</evidence>
<dbReference type="GO" id="GO:0045176">
    <property type="term" value="P:apical protein localization"/>
    <property type="evidence" value="ECO:0007669"/>
    <property type="project" value="TreeGrafter"/>
</dbReference>
<protein>
    <submittedName>
        <fullName evidence="2">Armadillo repeat-containing protein 8</fullName>
    </submittedName>
</protein>
<dbReference type="GO" id="GO:0000132">
    <property type="term" value="P:establishment of mitotic spindle orientation"/>
    <property type="evidence" value="ECO:0007669"/>
    <property type="project" value="TreeGrafter"/>
</dbReference>
<dbReference type="GO" id="GO:0008093">
    <property type="term" value="F:cytoskeletal anchor activity"/>
    <property type="evidence" value="ECO:0007669"/>
    <property type="project" value="TreeGrafter"/>
</dbReference>
<dbReference type="PANTHER" id="PTHR21386">
    <property type="entry name" value="INSCUTEABLE"/>
    <property type="match status" value="1"/>
</dbReference>
<dbReference type="PANTHER" id="PTHR21386:SF0">
    <property type="entry name" value="PROTEIN INSCUTEABLE HOMOLOG"/>
    <property type="match status" value="1"/>
</dbReference>
<dbReference type="InterPro" id="IPR011989">
    <property type="entry name" value="ARM-like"/>
</dbReference>
<dbReference type="Proteomes" id="UP000038040">
    <property type="component" value="Unplaced"/>
</dbReference>
<dbReference type="WBParaSite" id="DME_0000105701-mRNA-1">
    <property type="protein sequence ID" value="DME_0000105701-mRNA-1"/>
    <property type="gene ID" value="DME_0000105701"/>
</dbReference>
<dbReference type="Gene3D" id="1.25.10.10">
    <property type="entry name" value="Leucine-rich Repeat Variant"/>
    <property type="match status" value="1"/>
</dbReference>
<dbReference type="AlphaFoldDB" id="A0A0N4U2X6"/>
<dbReference type="GO" id="GO:0009786">
    <property type="term" value="P:regulation of asymmetric cell division"/>
    <property type="evidence" value="ECO:0007669"/>
    <property type="project" value="TreeGrafter"/>
</dbReference>